<dbReference type="Pfam" id="PF02357">
    <property type="entry name" value="NusG"/>
    <property type="match status" value="1"/>
</dbReference>
<keyword evidence="4" id="KW-1185">Reference proteome</keyword>
<dbReference type="GO" id="GO:0006354">
    <property type="term" value="P:DNA-templated transcription elongation"/>
    <property type="evidence" value="ECO:0007669"/>
    <property type="project" value="InterPro"/>
</dbReference>
<dbReference type="RefSeq" id="WP_307264843.1">
    <property type="nucleotide sequence ID" value="NZ_JAUSVL010000001.1"/>
</dbReference>
<dbReference type="InterPro" id="IPR006645">
    <property type="entry name" value="NGN-like_dom"/>
</dbReference>
<gene>
    <name evidence="3" type="ORF">J3R75_003797</name>
</gene>
<accession>A0AAE3VJR3</accession>
<dbReference type="Proteomes" id="UP001238163">
    <property type="component" value="Unassembled WGS sequence"/>
</dbReference>
<reference evidence="3" key="1">
    <citation type="submission" date="2023-07" db="EMBL/GenBank/DDBJ databases">
        <title>Genomic Encyclopedia of Type Strains, Phase IV (KMG-IV): sequencing the most valuable type-strain genomes for metagenomic binning, comparative biology and taxonomic classification.</title>
        <authorList>
            <person name="Goeker M."/>
        </authorList>
    </citation>
    <scope>NUCLEOTIDE SEQUENCE</scope>
    <source>
        <strain evidence="3">DSM 24202</strain>
    </source>
</reference>
<evidence type="ECO:0000256" key="1">
    <source>
        <dbReference type="ARBA" id="ARBA00023163"/>
    </source>
</evidence>
<dbReference type="AlphaFoldDB" id="A0AAE3VJR3"/>
<organism evidence="3 4">
    <name type="scientific">Oligosphaera ethanolica</name>
    <dbReference type="NCBI Taxonomy" id="760260"/>
    <lineage>
        <taxon>Bacteria</taxon>
        <taxon>Pseudomonadati</taxon>
        <taxon>Lentisphaerota</taxon>
        <taxon>Oligosphaeria</taxon>
        <taxon>Oligosphaerales</taxon>
        <taxon>Oligosphaeraceae</taxon>
        <taxon>Oligosphaera</taxon>
    </lineage>
</organism>
<feature type="domain" description="NusG-like N-terminal" evidence="2">
    <location>
        <begin position="21"/>
        <end position="90"/>
    </location>
</feature>
<keyword evidence="1" id="KW-0804">Transcription</keyword>
<protein>
    <submittedName>
        <fullName evidence="3">Transcription antitermination factor NusG</fullName>
    </submittedName>
</protein>
<dbReference type="Gene3D" id="3.30.70.940">
    <property type="entry name" value="NusG, N-terminal domain"/>
    <property type="match status" value="1"/>
</dbReference>
<evidence type="ECO:0000259" key="2">
    <source>
        <dbReference type="Pfam" id="PF02357"/>
    </source>
</evidence>
<dbReference type="InterPro" id="IPR008991">
    <property type="entry name" value="Translation_prot_SH3-like_sf"/>
</dbReference>
<evidence type="ECO:0000313" key="3">
    <source>
        <dbReference type="EMBL" id="MDQ0291690.1"/>
    </source>
</evidence>
<comment type="caution">
    <text evidence="3">The sequence shown here is derived from an EMBL/GenBank/DDBJ whole genome shotgun (WGS) entry which is preliminary data.</text>
</comment>
<dbReference type="SUPFAM" id="SSF50104">
    <property type="entry name" value="Translation proteins SH3-like domain"/>
    <property type="match status" value="1"/>
</dbReference>
<name>A0AAE3VJR3_9BACT</name>
<evidence type="ECO:0000313" key="4">
    <source>
        <dbReference type="Proteomes" id="UP001238163"/>
    </source>
</evidence>
<dbReference type="InterPro" id="IPR036735">
    <property type="entry name" value="NGN_dom_sf"/>
</dbReference>
<proteinExistence type="predicted"/>
<dbReference type="EMBL" id="JAUSVL010000001">
    <property type="protein sequence ID" value="MDQ0291690.1"/>
    <property type="molecule type" value="Genomic_DNA"/>
</dbReference>
<dbReference type="SUPFAM" id="SSF82679">
    <property type="entry name" value="N-utilization substance G protein NusG, N-terminal domain"/>
    <property type="match status" value="1"/>
</dbReference>
<sequence>MDDEKVFATEIDFDDIAPGRRWLPIYTQPLHERRLRDYLLEKSIPVYLPMVRKARYKNVRSNKQTYSYLQEVLRPMFSGYAFACLSFDEELVAWRSRSIVRVLKTDLSDPGLLVSELKTIRQIEIHSQEQPFEVLTELKPGRRVTIASGPWNGIEGVVEKREKKTVFVVNLDIMGQAVATEIDIATTKLIEMN</sequence>